<feature type="region of interest" description="Disordered" evidence="1">
    <location>
        <begin position="120"/>
        <end position="141"/>
    </location>
</feature>
<keyword evidence="3" id="KW-1185">Reference proteome</keyword>
<feature type="compositionally biased region" description="Polar residues" evidence="1">
    <location>
        <begin position="223"/>
        <end position="232"/>
    </location>
</feature>
<feature type="compositionally biased region" description="Polar residues" evidence="1">
    <location>
        <begin position="1"/>
        <end position="14"/>
    </location>
</feature>
<gene>
    <name evidence="2" type="ORF">X801_10850</name>
</gene>
<protein>
    <submittedName>
        <fullName evidence="2">Uncharacterized protein</fullName>
    </submittedName>
</protein>
<dbReference type="EMBL" id="KV907454">
    <property type="protein sequence ID" value="OON13377.1"/>
    <property type="molecule type" value="Genomic_DNA"/>
</dbReference>
<proteinExistence type="predicted"/>
<feature type="region of interest" description="Disordered" evidence="1">
    <location>
        <begin position="1"/>
        <end position="20"/>
    </location>
</feature>
<evidence type="ECO:0000256" key="1">
    <source>
        <dbReference type="SAM" id="MobiDB-lite"/>
    </source>
</evidence>
<sequence>MPAPTTNSVPSEELTNGEDVETLKKVLAHVDMETGLKHRTLKRDPITGLGTVTNGAEDKVARARTQSLGRRIYNRKLISWDADEEPNKVSTSNSRPNRAMRNPIALTGELGAEVDSLRTTSRPRLGTPREPQRDPIAGLGNFGEKEWDPIWKYNGRMRRSKSSNGIRTNPITGQNMKSFEVMVEEKSPASRCRDRPSDIKRNIFTGENCSTYSVSPDMKSPSKKGTITSPRNAITGENCTSYDINSEVHTTKVRQSPKASNPLSGENVNVYTVSQEERQRPSKPYVYKNTVTGENLKSYQIIPIERNITPKPLKGEFGISFVVVMLINFNNERQNPLSGENVKTYKYRFGESELAVKRRDLSSPLTGEGSRGRTYVVSVEEKSNIPLANGTDECRTHARARSSGPSRNILTGENCETFMVCREMRSERLKTPLTSGNSADMAKRLR</sequence>
<feature type="region of interest" description="Disordered" evidence="1">
    <location>
        <begin position="212"/>
        <end position="232"/>
    </location>
</feature>
<feature type="non-terminal residue" evidence="2">
    <location>
        <position position="446"/>
    </location>
</feature>
<dbReference type="AlphaFoldDB" id="A0A1S8WG16"/>
<accession>A0A1S8WG16</accession>
<organism evidence="2 3">
    <name type="scientific">Opisthorchis viverrini</name>
    <name type="common">Southeast Asian liver fluke</name>
    <dbReference type="NCBI Taxonomy" id="6198"/>
    <lineage>
        <taxon>Eukaryota</taxon>
        <taxon>Metazoa</taxon>
        <taxon>Spiralia</taxon>
        <taxon>Lophotrochozoa</taxon>
        <taxon>Platyhelminthes</taxon>
        <taxon>Trematoda</taxon>
        <taxon>Digenea</taxon>
        <taxon>Opisthorchiida</taxon>
        <taxon>Opisthorchiata</taxon>
        <taxon>Opisthorchiidae</taxon>
        <taxon>Opisthorchis</taxon>
    </lineage>
</organism>
<name>A0A1S8WG16_OPIVI</name>
<dbReference type="Proteomes" id="UP000243686">
    <property type="component" value="Unassembled WGS sequence"/>
</dbReference>
<reference evidence="2 3" key="1">
    <citation type="submission" date="2015-03" db="EMBL/GenBank/DDBJ databases">
        <title>Draft genome of the nematode, Opisthorchis viverrini.</title>
        <authorList>
            <person name="Mitreva M."/>
        </authorList>
    </citation>
    <scope>NUCLEOTIDE SEQUENCE [LARGE SCALE GENOMIC DNA]</scope>
    <source>
        <strain evidence="2">Khon Kaen</strain>
    </source>
</reference>
<evidence type="ECO:0000313" key="2">
    <source>
        <dbReference type="EMBL" id="OON13377.1"/>
    </source>
</evidence>
<evidence type="ECO:0000313" key="3">
    <source>
        <dbReference type="Proteomes" id="UP000243686"/>
    </source>
</evidence>